<dbReference type="Pfam" id="PF02558">
    <property type="entry name" value="ApbA"/>
    <property type="match status" value="1"/>
</dbReference>
<evidence type="ECO:0000256" key="10">
    <source>
        <dbReference type="RuleBase" id="RU362068"/>
    </source>
</evidence>
<evidence type="ECO:0000256" key="3">
    <source>
        <dbReference type="ARBA" id="ARBA00013014"/>
    </source>
</evidence>
<comment type="caution">
    <text evidence="13">The sequence shown here is derived from an EMBL/GenBank/DDBJ whole genome shotgun (WGS) entry which is preliminary data.</text>
</comment>
<dbReference type="AlphaFoldDB" id="A0A2S9VDV2"/>
<evidence type="ECO:0000256" key="1">
    <source>
        <dbReference type="ARBA" id="ARBA00004994"/>
    </source>
</evidence>
<evidence type="ECO:0000256" key="6">
    <source>
        <dbReference type="ARBA" id="ARBA00022857"/>
    </source>
</evidence>
<dbReference type="OrthoDB" id="6530772at2"/>
<keyword evidence="6 10" id="KW-0521">NADP</keyword>
<evidence type="ECO:0000313" key="13">
    <source>
        <dbReference type="EMBL" id="PRO74629.1"/>
    </source>
</evidence>
<dbReference type="SUPFAM" id="SSF51735">
    <property type="entry name" value="NAD(P)-binding Rossmann-fold domains"/>
    <property type="match status" value="1"/>
</dbReference>
<comment type="similarity">
    <text evidence="2 10">Belongs to the ketopantoate reductase family.</text>
</comment>
<dbReference type="InterPro" id="IPR051402">
    <property type="entry name" value="KPR-Related"/>
</dbReference>
<feature type="domain" description="Ketopantoate reductase C-terminal" evidence="12">
    <location>
        <begin position="185"/>
        <end position="304"/>
    </location>
</feature>
<evidence type="ECO:0000256" key="4">
    <source>
        <dbReference type="ARBA" id="ARBA00019465"/>
    </source>
</evidence>
<comment type="function">
    <text evidence="10">Catalyzes the NADPH-dependent reduction of ketopantoate into pantoic acid.</text>
</comment>
<accession>A0A2S9VDV2</accession>
<reference evidence="14" key="1">
    <citation type="journal article" date="2020" name="Int. J. Syst. Evol. Microbiol.">
        <title>Alteromonas alba sp. nov., a marine bacterium isolated from the seawater of the West Pacific Ocean.</title>
        <authorList>
            <person name="Sun C."/>
            <person name="Wu Y.-H."/>
            <person name="Xamxidin M."/>
            <person name="Cheng H."/>
            <person name="Xu X.-W."/>
        </authorList>
    </citation>
    <scope>NUCLEOTIDE SEQUENCE [LARGE SCALE GENOMIC DNA]</scope>
    <source>
        <strain evidence="14">190</strain>
    </source>
</reference>
<evidence type="ECO:0000256" key="9">
    <source>
        <dbReference type="ARBA" id="ARBA00048793"/>
    </source>
</evidence>
<keyword evidence="5 10" id="KW-0566">Pantothenate biosynthesis</keyword>
<dbReference type="PANTHER" id="PTHR21708:SF26">
    <property type="entry name" value="2-DEHYDROPANTOATE 2-REDUCTASE"/>
    <property type="match status" value="1"/>
</dbReference>
<dbReference type="InterPro" id="IPR003710">
    <property type="entry name" value="ApbA"/>
</dbReference>
<dbReference type="SUPFAM" id="SSF48179">
    <property type="entry name" value="6-phosphogluconate dehydrogenase C-terminal domain-like"/>
    <property type="match status" value="1"/>
</dbReference>
<dbReference type="EC" id="1.1.1.169" evidence="3 10"/>
<evidence type="ECO:0000256" key="2">
    <source>
        <dbReference type="ARBA" id="ARBA00007870"/>
    </source>
</evidence>
<evidence type="ECO:0000256" key="8">
    <source>
        <dbReference type="ARBA" id="ARBA00032024"/>
    </source>
</evidence>
<comment type="catalytic activity">
    <reaction evidence="9 10">
        <text>(R)-pantoate + NADP(+) = 2-dehydropantoate + NADPH + H(+)</text>
        <dbReference type="Rhea" id="RHEA:16233"/>
        <dbReference type="ChEBI" id="CHEBI:11561"/>
        <dbReference type="ChEBI" id="CHEBI:15378"/>
        <dbReference type="ChEBI" id="CHEBI:15980"/>
        <dbReference type="ChEBI" id="CHEBI:57783"/>
        <dbReference type="ChEBI" id="CHEBI:58349"/>
        <dbReference type="EC" id="1.1.1.169"/>
    </reaction>
</comment>
<dbReference type="PANTHER" id="PTHR21708">
    <property type="entry name" value="PROBABLE 2-DEHYDROPANTOATE 2-REDUCTASE"/>
    <property type="match status" value="1"/>
</dbReference>
<organism evidence="13 14">
    <name type="scientific">Alteromonas alba</name>
    <dbReference type="NCBI Taxonomy" id="2079529"/>
    <lineage>
        <taxon>Bacteria</taxon>
        <taxon>Pseudomonadati</taxon>
        <taxon>Pseudomonadota</taxon>
        <taxon>Gammaproteobacteria</taxon>
        <taxon>Alteromonadales</taxon>
        <taxon>Alteromonadaceae</taxon>
        <taxon>Alteromonas/Salinimonas group</taxon>
        <taxon>Alteromonas</taxon>
    </lineage>
</organism>
<feature type="domain" description="Ketopantoate reductase N-terminal" evidence="11">
    <location>
        <begin position="3"/>
        <end position="157"/>
    </location>
</feature>
<dbReference type="GO" id="GO:0015940">
    <property type="term" value="P:pantothenate biosynthetic process"/>
    <property type="evidence" value="ECO:0007669"/>
    <property type="project" value="UniProtKB-UniPathway"/>
</dbReference>
<name>A0A2S9VDV2_9ALTE</name>
<dbReference type="GO" id="GO:0005737">
    <property type="term" value="C:cytoplasm"/>
    <property type="evidence" value="ECO:0007669"/>
    <property type="project" value="TreeGrafter"/>
</dbReference>
<dbReference type="Gene3D" id="3.40.50.720">
    <property type="entry name" value="NAD(P)-binding Rossmann-like Domain"/>
    <property type="match status" value="1"/>
</dbReference>
<dbReference type="NCBIfam" id="TIGR00745">
    <property type="entry name" value="apbA_panE"/>
    <property type="match status" value="1"/>
</dbReference>
<dbReference type="Proteomes" id="UP000238949">
    <property type="component" value="Unassembled WGS sequence"/>
</dbReference>
<evidence type="ECO:0000259" key="11">
    <source>
        <dbReference type="Pfam" id="PF02558"/>
    </source>
</evidence>
<dbReference type="InterPro" id="IPR008927">
    <property type="entry name" value="6-PGluconate_DH-like_C_sf"/>
</dbReference>
<dbReference type="Pfam" id="PF08546">
    <property type="entry name" value="ApbA_C"/>
    <property type="match status" value="1"/>
</dbReference>
<dbReference type="RefSeq" id="WP_105933641.1">
    <property type="nucleotide sequence ID" value="NZ_PVNP01000046.1"/>
</dbReference>
<dbReference type="EMBL" id="PVNP01000046">
    <property type="protein sequence ID" value="PRO74629.1"/>
    <property type="molecule type" value="Genomic_DNA"/>
</dbReference>
<evidence type="ECO:0000256" key="5">
    <source>
        <dbReference type="ARBA" id="ARBA00022655"/>
    </source>
</evidence>
<protein>
    <recommendedName>
        <fullName evidence="4 10">2-dehydropantoate 2-reductase</fullName>
        <ecNumber evidence="3 10">1.1.1.169</ecNumber>
    </recommendedName>
    <alternativeName>
        <fullName evidence="8 10">Ketopantoate reductase</fullName>
    </alternativeName>
</protein>
<evidence type="ECO:0000259" key="12">
    <source>
        <dbReference type="Pfam" id="PF08546"/>
    </source>
</evidence>
<dbReference type="Gene3D" id="1.10.1040.10">
    <property type="entry name" value="N-(1-d-carboxylethyl)-l-norvaline Dehydrogenase, domain 2"/>
    <property type="match status" value="1"/>
</dbReference>
<dbReference type="GO" id="GO:0008677">
    <property type="term" value="F:2-dehydropantoate 2-reductase activity"/>
    <property type="evidence" value="ECO:0007669"/>
    <property type="project" value="UniProtKB-EC"/>
</dbReference>
<comment type="pathway">
    <text evidence="1 10">Cofactor biosynthesis; (R)-pantothenate biosynthesis; (R)-pantoate from 3-methyl-2-oxobutanoate: step 2/2.</text>
</comment>
<gene>
    <name evidence="13" type="ORF">C6Y40_05085</name>
</gene>
<keyword evidence="14" id="KW-1185">Reference proteome</keyword>
<evidence type="ECO:0000256" key="7">
    <source>
        <dbReference type="ARBA" id="ARBA00023002"/>
    </source>
</evidence>
<dbReference type="InterPro" id="IPR036291">
    <property type="entry name" value="NAD(P)-bd_dom_sf"/>
</dbReference>
<keyword evidence="7 10" id="KW-0560">Oxidoreductase</keyword>
<dbReference type="FunFam" id="1.10.1040.10:FF:000017">
    <property type="entry name" value="2-dehydropantoate 2-reductase"/>
    <property type="match status" value="1"/>
</dbReference>
<dbReference type="InterPro" id="IPR013328">
    <property type="entry name" value="6PGD_dom2"/>
</dbReference>
<dbReference type="InterPro" id="IPR013332">
    <property type="entry name" value="KPR_N"/>
</dbReference>
<sequence length="320" mass="34631">MNILVIGCGAIGSFYAERLANARATVTVTARGAHLDALKRNGLTVIHDGETRHQDVIACSHPELQSTSKVDDFDVIVIALKATQTKALLNELGSWLVAGKTPVLSVQNGVDNEPLLASVIGQARVWGGLSVRSGGEISQPGVATTTGIYKVIIGPWPASNTIPSNLTALASLWQSQHVPLEVSNDIRKELWKKLIVNCGVNPLSTVTRQKTYELTHQPELAQKVYGAMQETGRAAAYDGVEITPDEVDDMFNLIKSFNSIKTSMLIDLEKGRELELDAILGSVIARCRLLGKPAQITESLWTELTSKPLPDSLDGLFNRE</sequence>
<evidence type="ECO:0000313" key="14">
    <source>
        <dbReference type="Proteomes" id="UP000238949"/>
    </source>
</evidence>
<dbReference type="UniPathway" id="UPA00028">
    <property type="reaction ID" value="UER00004"/>
</dbReference>
<proteinExistence type="inferred from homology"/>
<dbReference type="InterPro" id="IPR013752">
    <property type="entry name" value="KPA_reductase"/>
</dbReference>